<proteinExistence type="predicted"/>
<protein>
    <submittedName>
        <fullName evidence="1">Uncharacterized protein</fullName>
    </submittedName>
</protein>
<reference evidence="1" key="1">
    <citation type="submission" date="2022-08" db="EMBL/GenBank/DDBJ databases">
        <title>Genome Sequence of Pycnoporus sanguineus.</title>
        <authorList>
            <person name="Buettner E."/>
        </authorList>
    </citation>
    <scope>NUCLEOTIDE SEQUENCE</scope>
    <source>
        <strain evidence="1">CG-C14</strain>
    </source>
</reference>
<keyword evidence="2" id="KW-1185">Reference proteome</keyword>
<comment type="caution">
    <text evidence="1">The sequence shown here is derived from an EMBL/GenBank/DDBJ whole genome shotgun (WGS) entry which is preliminary data.</text>
</comment>
<sequence>MEHPAVAFTCVLPCTVQGQAFFGGRRRQGRHTPGAANPDEYGLTPEAVAERSVEAVDRGEKLVLIPGRAYVAHTLYWIAPSVVARIARKRYNYPPM</sequence>
<dbReference type="EMBL" id="JANSHE010001123">
    <property type="protein sequence ID" value="KAJ3004476.1"/>
    <property type="molecule type" value="Genomic_DNA"/>
</dbReference>
<dbReference type="Proteomes" id="UP001144978">
    <property type="component" value="Unassembled WGS sequence"/>
</dbReference>
<evidence type="ECO:0000313" key="1">
    <source>
        <dbReference type="EMBL" id="KAJ3004476.1"/>
    </source>
</evidence>
<gene>
    <name evidence="1" type="ORF">NUW54_g4794</name>
</gene>
<name>A0ACC1PZP4_9APHY</name>
<accession>A0ACC1PZP4</accession>
<organism evidence="1 2">
    <name type="scientific">Trametes sanguinea</name>
    <dbReference type="NCBI Taxonomy" id="158606"/>
    <lineage>
        <taxon>Eukaryota</taxon>
        <taxon>Fungi</taxon>
        <taxon>Dikarya</taxon>
        <taxon>Basidiomycota</taxon>
        <taxon>Agaricomycotina</taxon>
        <taxon>Agaricomycetes</taxon>
        <taxon>Polyporales</taxon>
        <taxon>Polyporaceae</taxon>
        <taxon>Trametes</taxon>
    </lineage>
</organism>
<evidence type="ECO:0000313" key="2">
    <source>
        <dbReference type="Proteomes" id="UP001144978"/>
    </source>
</evidence>